<dbReference type="Pfam" id="PF13460">
    <property type="entry name" value="NAD_binding_10"/>
    <property type="match status" value="1"/>
</dbReference>
<protein>
    <submittedName>
        <fullName evidence="3">NAD-dependent dehydratase</fullName>
    </submittedName>
    <submittedName>
        <fullName evidence="2">SDR family oxidoreductase</fullName>
    </submittedName>
</protein>
<dbReference type="KEGG" id="ppho:CTZ24_26330"/>
<dbReference type="AlphaFoldDB" id="A0AAP9HBB9"/>
<evidence type="ECO:0000313" key="4">
    <source>
        <dbReference type="Proteomes" id="UP000424872"/>
    </source>
</evidence>
<dbReference type="EMBL" id="CP024640">
    <property type="protein sequence ID" value="QGR09982.1"/>
    <property type="molecule type" value="Genomic_DNA"/>
</dbReference>
<dbReference type="PANTHER" id="PTHR15020">
    <property type="entry name" value="FLAVIN REDUCTASE-RELATED"/>
    <property type="match status" value="1"/>
</dbReference>
<dbReference type="PANTHER" id="PTHR15020:SF50">
    <property type="entry name" value="UPF0659 PROTEIN YMR090W"/>
    <property type="match status" value="1"/>
</dbReference>
<dbReference type="InterPro" id="IPR036291">
    <property type="entry name" value="NAD(P)-bd_dom_sf"/>
</dbReference>
<reference evidence="4" key="1">
    <citation type="submission" date="2017-11" db="EMBL/GenBank/DDBJ databases">
        <title>Genome sequence of Pantoea sp. MSR2.</title>
        <authorList>
            <person name="Nascimento F.X."/>
        </authorList>
    </citation>
    <scope>NUCLEOTIDE SEQUENCE [LARGE SCALE GENOMIC DNA]</scope>
    <source>
        <strain evidence="4">MSR2</strain>
        <plasmid evidence="4">pmsr2d</plasmid>
    </source>
</reference>
<dbReference type="EMBL" id="JAUOOM010000008">
    <property type="protein sequence ID" value="MDO6407018.1"/>
    <property type="molecule type" value="Genomic_DNA"/>
</dbReference>
<dbReference type="Gene3D" id="3.40.50.720">
    <property type="entry name" value="NAD(P)-binding Rossmann-like Domain"/>
    <property type="match status" value="1"/>
</dbReference>
<reference evidence="3" key="2">
    <citation type="journal article" date="2020" name="Environ. Microbiol.">
        <title>The extreme plant-growth-promoting properties of Pantoea phytobeneficialis MSR2 revealed by functional and genomic analysis.</title>
        <authorList>
            <person name="Nascimento F.X."/>
            <person name="Hernandez A.G."/>
            <person name="Glick B.R."/>
            <person name="Rossi M.J."/>
        </authorList>
    </citation>
    <scope>NUCLEOTIDE SEQUENCE</scope>
    <source>
        <strain evidence="3">MSR2</strain>
    </source>
</reference>
<evidence type="ECO:0000313" key="5">
    <source>
        <dbReference type="Proteomes" id="UP001171299"/>
    </source>
</evidence>
<gene>
    <name evidence="3" type="ORF">CTZ24_26330</name>
    <name evidence="2" type="ORF">Q3404_10545</name>
</gene>
<feature type="domain" description="NAD(P)-binding" evidence="1">
    <location>
        <begin position="7"/>
        <end position="193"/>
    </location>
</feature>
<organism evidence="3 4">
    <name type="scientific">Pantoea phytobeneficialis</name>
    <dbReference type="NCBI Taxonomy" id="2052056"/>
    <lineage>
        <taxon>Bacteria</taxon>
        <taxon>Pseudomonadati</taxon>
        <taxon>Pseudomonadota</taxon>
        <taxon>Gammaproteobacteria</taxon>
        <taxon>Enterobacterales</taxon>
        <taxon>Erwiniaceae</taxon>
        <taxon>Pantoea</taxon>
    </lineage>
</organism>
<sequence length="261" mass="29005">MKILVAGATGSIGLHVMKTAIEMGHQPRALIRNQRKVKLLPHGTDIFYGDVSQPETLTDVAENIDAVIFTLGSDGQGRIGARAIDYGGVRNVLQRFRGTQARIVLMTTIGVTERLGSWNQQTEVHDWKRRAERLVRASGHPYTIVRPGWFDYNHNDQHHIVMLQGDRRHAGTPEDGVISRAQIARVLVSALTSDAAINKTFELVAEHGEEQNNLTPLFATLLADDPRKNEGILDLHNMPLEEEPGYIIDELNLFLKPAASI</sequence>
<evidence type="ECO:0000313" key="3">
    <source>
        <dbReference type="EMBL" id="QGR09982.1"/>
    </source>
</evidence>
<geneLocation type="plasmid" evidence="4">
    <name>pmsr2d</name>
</geneLocation>
<dbReference type="RefSeq" id="WP_208727153.1">
    <property type="nucleotide sequence ID" value="NZ_CP024640.1"/>
</dbReference>
<dbReference type="Proteomes" id="UP000424872">
    <property type="component" value="Plasmid pMSR2D"/>
</dbReference>
<name>A0AAP9HBB9_9GAMM</name>
<dbReference type="CDD" id="cd05243">
    <property type="entry name" value="SDR_a5"/>
    <property type="match status" value="1"/>
</dbReference>
<geneLocation type="plasmid" evidence="3">
    <name>pMSR2D</name>
</geneLocation>
<reference evidence="2" key="3">
    <citation type="submission" date="2023-07" db="EMBL/GenBank/DDBJ databases">
        <title>The extreme plant-growth-promoting properties of Pantoea phytobeneficialis PF55 revealed by functional and genomic analysis.</title>
        <authorList>
            <person name="Nascimento F.X."/>
            <person name="Marcio R.J."/>
        </authorList>
    </citation>
    <scope>NUCLEOTIDE SEQUENCE</scope>
    <source>
        <strain evidence="2">PF55</strain>
    </source>
</reference>
<dbReference type="Proteomes" id="UP001171299">
    <property type="component" value="Unassembled WGS sequence"/>
</dbReference>
<evidence type="ECO:0000259" key="1">
    <source>
        <dbReference type="Pfam" id="PF13460"/>
    </source>
</evidence>
<accession>A0AAP9HBB9</accession>
<keyword evidence="5" id="KW-1185">Reference proteome</keyword>
<proteinExistence type="predicted"/>
<dbReference type="SUPFAM" id="SSF51735">
    <property type="entry name" value="NAD(P)-binding Rossmann-fold domains"/>
    <property type="match status" value="1"/>
</dbReference>
<keyword evidence="3" id="KW-0614">Plasmid</keyword>
<evidence type="ECO:0000313" key="2">
    <source>
        <dbReference type="EMBL" id="MDO6407018.1"/>
    </source>
</evidence>
<dbReference type="InterPro" id="IPR016040">
    <property type="entry name" value="NAD(P)-bd_dom"/>
</dbReference>